<keyword evidence="4" id="KW-1185">Reference proteome</keyword>
<dbReference type="InterPro" id="IPR029058">
    <property type="entry name" value="AB_hydrolase_fold"/>
</dbReference>
<accession>A0A4R2IFU8</accession>
<evidence type="ECO:0000256" key="2">
    <source>
        <dbReference type="SAM" id="SignalP"/>
    </source>
</evidence>
<evidence type="ECO:0000256" key="1">
    <source>
        <dbReference type="SAM" id="MobiDB-lite"/>
    </source>
</evidence>
<protein>
    <recommendedName>
        <fullName evidence="5">Alpha/beta hydrolase</fullName>
    </recommendedName>
</protein>
<dbReference type="AlphaFoldDB" id="A0A4R2IFU8"/>
<evidence type="ECO:0008006" key="5">
    <source>
        <dbReference type="Google" id="ProtNLM"/>
    </source>
</evidence>
<reference evidence="3 4" key="1">
    <citation type="journal article" date="2015" name="Stand. Genomic Sci.">
        <title>Genomic Encyclopedia of Bacterial and Archaeal Type Strains, Phase III: the genomes of soil and plant-associated and newly described type strains.</title>
        <authorList>
            <person name="Whitman W.B."/>
            <person name="Woyke T."/>
            <person name="Klenk H.P."/>
            <person name="Zhou Y."/>
            <person name="Lilburn T.G."/>
            <person name="Beck B.J."/>
            <person name="De Vos P."/>
            <person name="Vandamme P."/>
            <person name="Eisen J.A."/>
            <person name="Garrity G."/>
            <person name="Hugenholtz P."/>
            <person name="Kyrpides N.C."/>
        </authorList>
    </citation>
    <scope>NUCLEOTIDE SEQUENCE [LARGE SCALE GENOMIC DNA]</scope>
    <source>
        <strain evidence="3 4">A3</strain>
    </source>
</reference>
<evidence type="ECO:0000313" key="3">
    <source>
        <dbReference type="EMBL" id="TCO43116.1"/>
    </source>
</evidence>
<dbReference type="SUPFAM" id="SSF53474">
    <property type="entry name" value="alpha/beta-Hydrolases"/>
    <property type="match status" value="1"/>
</dbReference>
<dbReference type="OrthoDB" id="5927922at2"/>
<name>A0A4R2IFU8_9GAMM</name>
<feature type="chain" id="PRO_5020928852" description="Alpha/beta hydrolase" evidence="2">
    <location>
        <begin position="24"/>
        <end position="461"/>
    </location>
</feature>
<gene>
    <name evidence="3" type="ORF">EV148_101535</name>
</gene>
<proteinExistence type="predicted"/>
<feature type="region of interest" description="Disordered" evidence="1">
    <location>
        <begin position="429"/>
        <end position="461"/>
    </location>
</feature>
<organism evidence="3 4">
    <name type="scientific">Dokdonella fugitiva</name>
    <dbReference type="NCBI Taxonomy" id="328517"/>
    <lineage>
        <taxon>Bacteria</taxon>
        <taxon>Pseudomonadati</taxon>
        <taxon>Pseudomonadota</taxon>
        <taxon>Gammaproteobacteria</taxon>
        <taxon>Lysobacterales</taxon>
        <taxon>Rhodanobacteraceae</taxon>
        <taxon>Dokdonella</taxon>
    </lineage>
</organism>
<sequence length="461" mass="49485">MMRSWLQRTTVLVALVAAVGAHAASRVYSGEAASGAWYQFEVPDGWRAGDTLVLYQHGFDLKPPANAPGLGPLRRVMLAEGYAVAATSYRQRGWALFTAIEDNRELVRLFAAQVGEPGEIIPYGGSMGGLVTLRLAETRGLPPMRGAYALCPAAAGSRLWDSAIDLRLAYDVVCRDAGDLPQGDEPLPWAVDLADIPDDIGDIADDASVLRALVAVNRCTGVSLPPYLRNDAMQRRLDELMAFTHITDEHFFVTNIGYATYVLADIVRAPDKLGGRNPFTTAGVDYSSDPLVDAGIERLVADPAAALALRRASDFRGDTGAVKVISMHTSRDQLVVPGNQDVVRERIAPDKRVVAIVDEDVPSHCGFSDAEGVAGWEALRTWIGGAPQPQVADLQQQCETLVAGDLADGPCRFDPGADVVPFDAIVRPRPAQAAAAPPAHSSHERRPSPAAATRRIRANER</sequence>
<feature type="signal peptide" evidence="2">
    <location>
        <begin position="1"/>
        <end position="23"/>
    </location>
</feature>
<feature type="compositionally biased region" description="Low complexity" evidence="1">
    <location>
        <begin position="429"/>
        <end position="439"/>
    </location>
</feature>
<dbReference type="EMBL" id="SLWQ01000001">
    <property type="protein sequence ID" value="TCO43116.1"/>
    <property type="molecule type" value="Genomic_DNA"/>
</dbReference>
<keyword evidence="2" id="KW-0732">Signal</keyword>
<evidence type="ECO:0000313" key="4">
    <source>
        <dbReference type="Proteomes" id="UP000294862"/>
    </source>
</evidence>
<dbReference type="Gene3D" id="3.40.50.1820">
    <property type="entry name" value="alpha/beta hydrolase"/>
    <property type="match status" value="1"/>
</dbReference>
<dbReference type="RefSeq" id="WP_131993026.1">
    <property type="nucleotide sequence ID" value="NZ_JACGXM010000002.1"/>
</dbReference>
<comment type="caution">
    <text evidence="3">The sequence shown here is derived from an EMBL/GenBank/DDBJ whole genome shotgun (WGS) entry which is preliminary data.</text>
</comment>
<dbReference type="Proteomes" id="UP000294862">
    <property type="component" value="Unassembled WGS sequence"/>
</dbReference>